<sequence length="140" mass="15448">MKRLLLILLSLGGMNVFSQAPIKILKDTVSLQRNNFVLQNTSREVKGFLVNKGSGNTVFAEVGKQFQFTAGVSPDFQLQGDSIYTNTYLAGKYVKVWRNGLLQYTNLPGGVKIDNNTGKIVFNPQLSAGDRIFIEALNGF</sequence>
<organism evidence="2 3">
    <name type="scientific">Chitinophaga arvensicola</name>
    <dbReference type="NCBI Taxonomy" id="29529"/>
    <lineage>
        <taxon>Bacteria</taxon>
        <taxon>Pseudomonadati</taxon>
        <taxon>Bacteroidota</taxon>
        <taxon>Chitinophagia</taxon>
        <taxon>Chitinophagales</taxon>
        <taxon>Chitinophagaceae</taxon>
        <taxon>Chitinophaga</taxon>
    </lineage>
</organism>
<evidence type="ECO:0000313" key="2">
    <source>
        <dbReference type="EMBL" id="SEW52809.1"/>
    </source>
</evidence>
<accession>A0A1I0S9F8</accession>
<feature type="chain" id="PRO_5011658035" evidence="1">
    <location>
        <begin position="21"/>
        <end position="140"/>
    </location>
</feature>
<dbReference type="AlphaFoldDB" id="A0A1I0S9F8"/>
<dbReference type="EMBL" id="FOJG01000002">
    <property type="protein sequence ID" value="SEW52809.1"/>
    <property type="molecule type" value="Genomic_DNA"/>
</dbReference>
<dbReference type="STRING" id="29529.SAMN04488122_5133"/>
<keyword evidence="1" id="KW-0732">Signal</keyword>
<dbReference type="Proteomes" id="UP000199310">
    <property type="component" value="Unassembled WGS sequence"/>
</dbReference>
<gene>
    <name evidence="2" type="ORF">SAMN04488122_5133</name>
</gene>
<dbReference type="RefSeq" id="WP_089899685.1">
    <property type="nucleotide sequence ID" value="NZ_FOJG01000002.1"/>
</dbReference>
<evidence type="ECO:0000313" key="3">
    <source>
        <dbReference type="Proteomes" id="UP000199310"/>
    </source>
</evidence>
<reference evidence="3" key="1">
    <citation type="submission" date="2016-10" db="EMBL/GenBank/DDBJ databases">
        <authorList>
            <person name="Varghese N."/>
            <person name="Submissions S."/>
        </authorList>
    </citation>
    <scope>NUCLEOTIDE SEQUENCE [LARGE SCALE GENOMIC DNA]</scope>
    <source>
        <strain evidence="3">DSM 3695</strain>
    </source>
</reference>
<dbReference type="OrthoDB" id="666568at2"/>
<keyword evidence="3" id="KW-1185">Reference proteome</keyword>
<name>A0A1I0S9F8_9BACT</name>
<proteinExistence type="predicted"/>
<evidence type="ECO:0000256" key="1">
    <source>
        <dbReference type="SAM" id="SignalP"/>
    </source>
</evidence>
<feature type="signal peptide" evidence="1">
    <location>
        <begin position="1"/>
        <end position="20"/>
    </location>
</feature>
<protein>
    <submittedName>
        <fullName evidence="2">Uncharacterized protein</fullName>
    </submittedName>
</protein>